<accession>H6L6K1</accession>
<dbReference type="STRING" id="984262.SGRA_2519"/>
<dbReference type="AlphaFoldDB" id="H6L6K1"/>
<organism evidence="1 2">
    <name type="scientific">Saprospira grandis (strain Lewin)</name>
    <dbReference type="NCBI Taxonomy" id="984262"/>
    <lineage>
        <taxon>Bacteria</taxon>
        <taxon>Pseudomonadati</taxon>
        <taxon>Bacteroidota</taxon>
        <taxon>Saprospiria</taxon>
        <taxon>Saprospirales</taxon>
        <taxon>Saprospiraceae</taxon>
        <taxon>Saprospira</taxon>
    </lineage>
</organism>
<dbReference type="Proteomes" id="UP000007519">
    <property type="component" value="Chromosome"/>
</dbReference>
<reference evidence="1 2" key="1">
    <citation type="journal article" date="2012" name="Stand. Genomic Sci.">
        <title>Complete genome sequencing and analysis of Saprospira grandis str. Lewin, a predatory marine bacterium.</title>
        <authorList>
            <person name="Saw J.H."/>
            <person name="Yuryev A."/>
            <person name="Kanbe M."/>
            <person name="Hou S."/>
            <person name="Young A.G."/>
            <person name="Aizawa S."/>
            <person name="Alam M."/>
        </authorList>
    </citation>
    <scope>NUCLEOTIDE SEQUENCE [LARGE SCALE GENOMIC DNA]</scope>
    <source>
        <strain evidence="1 2">Lewin</strain>
    </source>
</reference>
<gene>
    <name evidence="1" type="ordered locus">SGRA_2519</name>
</gene>
<dbReference type="EMBL" id="CP002831">
    <property type="protein sequence ID" value="AFC25247.1"/>
    <property type="molecule type" value="Genomic_DNA"/>
</dbReference>
<protein>
    <submittedName>
        <fullName evidence="1">Uncharacterized protein</fullName>
    </submittedName>
</protein>
<evidence type="ECO:0000313" key="1">
    <source>
        <dbReference type="EMBL" id="AFC25247.1"/>
    </source>
</evidence>
<keyword evidence="2" id="KW-1185">Reference proteome</keyword>
<name>H6L6K1_SAPGL</name>
<proteinExistence type="predicted"/>
<sequence>MLKKGCFSSFLLGPNSSEQQYLALSCREKAAKKARRQKLWLAKI</sequence>
<evidence type="ECO:0000313" key="2">
    <source>
        <dbReference type="Proteomes" id="UP000007519"/>
    </source>
</evidence>
<dbReference type="HOGENOM" id="CLU_3221875_0_0_10"/>
<dbReference type="KEGG" id="sgn:SGRA_2519"/>